<dbReference type="RefSeq" id="WP_092880995.1">
    <property type="nucleotide sequence ID" value="NZ_FOOI01000002.1"/>
</dbReference>
<keyword evidence="1" id="KW-0328">Glycosyltransferase</keyword>
<dbReference type="PANTHER" id="PTHR45947:SF3">
    <property type="entry name" value="SULFOQUINOVOSYL TRANSFERASE SQD2"/>
    <property type="match status" value="1"/>
</dbReference>
<feature type="domain" description="Glycosyltransferase subfamily 4-like N-terminal" evidence="3">
    <location>
        <begin position="19"/>
        <end position="207"/>
    </location>
</feature>
<evidence type="ECO:0000313" key="5">
    <source>
        <dbReference type="Proteomes" id="UP000199052"/>
    </source>
</evidence>
<dbReference type="EMBL" id="FOOI01000002">
    <property type="protein sequence ID" value="SFF76703.1"/>
    <property type="molecule type" value="Genomic_DNA"/>
</dbReference>
<sequence>MGERVRIGFITQWYSPEPGAAAHPTAVANALVDAGHEVTALTSFPNYPTGRFLDPRPRRPLRRETVDGVRLTRVLHYPSHDDSAAKRIASYMSFAASTTAFTAALAGCDVCLVYCTPATVAIPAVVLNALAGVPFVLYVQDLWPDSVTASGFVSNPRGNHFMARQLSRYCNGIYRRASAVVGISPAMSDLLRARGVDEHKVATVYNWVDESVFKPAPRSNSDSSRFELMYAGGIGEVQGLENAIEAMNALRDRDDVRLTFVGRGVAEPGLRRRVAELGLEHSVRFCPPRTTADMAGVIASADAQLVSLRGDSFLATTLPSKLQASMACGAPIICAAPGAAAQLVAQAHAGIAVEPDRPSALAGAIAGMAAASKEKRAVMGRNGLAYYNRNLSRSVGAARLADILARACADRRPNILKRTTRESWYG</sequence>
<evidence type="ECO:0000313" key="4">
    <source>
        <dbReference type="EMBL" id="SFF76703.1"/>
    </source>
</evidence>
<name>A0A1I2LCG4_9ACTN</name>
<dbReference type="Proteomes" id="UP000199052">
    <property type="component" value="Unassembled WGS sequence"/>
</dbReference>
<evidence type="ECO:0000256" key="1">
    <source>
        <dbReference type="ARBA" id="ARBA00022676"/>
    </source>
</evidence>
<dbReference type="AlphaFoldDB" id="A0A1I2LCG4"/>
<dbReference type="GO" id="GO:1901137">
    <property type="term" value="P:carbohydrate derivative biosynthetic process"/>
    <property type="evidence" value="ECO:0007669"/>
    <property type="project" value="UniProtKB-ARBA"/>
</dbReference>
<dbReference type="Gene3D" id="3.40.50.2000">
    <property type="entry name" value="Glycogen Phosphorylase B"/>
    <property type="match status" value="2"/>
</dbReference>
<evidence type="ECO:0000256" key="2">
    <source>
        <dbReference type="ARBA" id="ARBA00022679"/>
    </source>
</evidence>
<proteinExistence type="predicted"/>
<reference evidence="4 5" key="1">
    <citation type="submission" date="2016-10" db="EMBL/GenBank/DDBJ databases">
        <authorList>
            <person name="de Groot N.N."/>
        </authorList>
    </citation>
    <scope>NUCLEOTIDE SEQUENCE [LARGE SCALE GENOMIC DNA]</scope>
    <source>
        <strain evidence="4 5">CPCC 202808</strain>
    </source>
</reference>
<dbReference type="Pfam" id="PF13692">
    <property type="entry name" value="Glyco_trans_1_4"/>
    <property type="match status" value="1"/>
</dbReference>
<dbReference type="Pfam" id="PF13579">
    <property type="entry name" value="Glyco_trans_4_4"/>
    <property type="match status" value="1"/>
</dbReference>
<gene>
    <name evidence="4" type="ORF">SAMN05421678_10262</name>
</gene>
<organism evidence="4 5">
    <name type="scientific">Actinopolymorpha cephalotaxi</name>
    <dbReference type="NCBI Taxonomy" id="504797"/>
    <lineage>
        <taxon>Bacteria</taxon>
        <taxon>Bacillati</taxon>
        <taxon>Actinomycetota</taxon>
        <taxon>Actinomycetes</taxon>
        <taxon>Propionibacteriales</taxon>
        <taxon>Actinopolymorphaceae</taxon>
        <taxon>Actinopolymorpha</taxon>
    </lineage>
</organism>
<dbReference type="InterPro" id="IPR028098">
    <property type="entry name" value="Glyco_trans_4-like_N"/>
</dbReference>
<accession>A0A1I2LCG4</accession>
<dbReference type="STRING" id="504797.SAMN05421678_10262"/>
<dbReference type="SUPFAM" id="SSF53756">
    <property type="entry name" value="UDP-Glycosyltransferase/glycogen phosphorylase"/>
    <property type="match status" value="1"/>
</dbReference>
<dbReference type="InterPro" id="IPR050194">
    <property type="entry name" value="Glycosyltransferase_grp1"/>
</dbReference>
<keyword evidence="2 4" id="KW-0808">Transferase</keyword>
<dbReference type="OrthoDB" id="9808602at2"/>
<dbReference type="CDD" id="cd03794">
    <property type="entry name" value="GT4_WbuB-like"/>
    <property type="match status" value="1"/>
</dbReference>
<evidence type="ECO:0000259" key="3">
    <source>
        <dbReference type="Pfam" id="PF13579"/>
    </source>
</evidence>
<dbReference type="PANTHER" id="PTHR45947">
    <property type="entry name" value="SULFOQUINOVOSYL TRANSFERASE SQD2"/>
    <property type="match status" value="1"/>
</dbReference>
<protein>
    <submittedName>
        <fullName evidence="4">Glycosyltransferase involved in cell wall bisynthesis</fullName>
    </submittedName>
</protein>
<dbReference type="GO" id="GO:0016758">
    <property type="term" value="F:hexosyltransferase activity"/>
    <property type="evidence" value="ECO:0007669"/>
    <property type="project" value="TreeGrafter"/>
</dbReference>